<dbReference type="Gene3D" id="1.10.150.240">
    <property type="entry name" value="Putative phosphatase, domain 2"/>
    <property type="match status" value="1"/>
</dbReference>
<gene>
    <name evidence="1" type="ORF">METZ01_LOCUS344714</name>
</gene>
<proteinExistence type="predicted"/>
<dbReference type="PANTHER" id="PTHR43611">
    <property type="entry name" value="ALPHA-D-GLUCOSE 1-PHOSPHATE PHOSPHATASE"/>
    <property type="match status" value="1"/>
</dbReference>
<protein>
    <recommendedName>
        <fullName evidence="2">Haloacid dehalogenase-like hydrolase</fullName>
    </recommendedName>
</protein>
<dbReference type="InterPro" id="IPR006439">
    <property type="entry name" value="HAD-SF_hydro_IA"/>
</dbReference>
<accession>A0A382R3R2</accession>
<dbReference type="InterPro" id="IPR023198">
    <property type="entry name" value="PGP-like_dom2"/>
</dbReference>
<dbReference type="InterPro" id="IPR023214">
    <property type="entry name" value="HAD_sf"/>
</dbReference>
<dbReference type="EMBL" id="UINC01118616">
    <property type="protein sequence ID" value="SVC91860.1"/>
    <property type="molecule type" value="Genomic_DNA"/>
</dbReference>
<organism evidence="1">
    <name type="scientific">marine metagenome</name>
    <dbReference type="NCBI Taxonomy" id="408172"/>
    <lineage>
        <taxon>unclassified sequences</taxon>
        <taxon>metagenomes</taxon>
        <taxon>ecological metagenomes</taxon>
    </lineage>
</organism>
<dbReference type="InterPro" id="IPR036412">
    <property type="entry name" value="HAD-like_sf"/>
</dbReference>
<evidence type="ECO:0000313" key="1">
    <source>
        <dbReference type="EMBL" id="SVC91860.1"/>
    </source>
</evidence>
<sequence length="180" mass="20693">VLLDFDYLVLVRKMALHTQWSEAQLNDYLNQSPLLARYESGELSSSEFFELIQRETGFTEGETEFAALFEDIFTPISGMIDIHRQIAQSGTPTFTFSNTNEMAVRYISRTYDFWKKFKGHVLSYEVGALKPEDKIYESLEQLSDLNGEEIIYLDDRPENCAAGSERGWQVCCHQDVESSC</sequence>
<name>A0A382R3R2_9ZZZZ</name>
<feature type="non-terminal residue" evidence="1">
    <location>
        <position position="1"/>
    </location>
</feature>
<feature type="non-terminal residue" evidence="1">
    <location>
        <position position="180"/>
    </location>
</feature>
<reference evidence="1" key="1">
    <citation type="submission" date="2018-05" db="EMBL/GenBank/DDBJ databases">
        <authorList>
            <person name="Lanie J.A."/>
            <person name="Ng W.-L."/>
            <person name="Kazmierczak K.M."/>
            <person name="Andrzejewski T.M."/>
            <person name="Davidsen T.M."/>
            <person name="Wayne K.J."/>
            <person name="Tettelin H."/>
            <person name="Glass J.I."/>
            <person name="Rusch D."/>
            <person name="Podicherti R."/>
            <person name="Tsui H.-C.T."/>
            <person name="Winkler M.E."/>
        </authorList>
    </citation>
    <scope>NUCLEOTIDE SEQUENCE</scope>
</reference>
<evidence type="ECO:0008006" key="2">
    <source>
        <dbReference type="Google" id="ProtNLM"/>
    </source>
</evidence>
<dbReference type="NCBIfam" id="TIGR01509">
    <property type="entry name" value="HAD-SF-IA-v3"/>
    <property type="match status" value="1"/>
</dbReference>
<dbReference type="AlphaFoldDB" id="A0A382R3R2"/>
<dbReference type="SUPFAM" id="SSF56784">
    <property type="entry name" value="HAD-like"/>
    <property type="match status" value="1"/>
</dbReference>
<dbReference type="PANTHER" id="PTHR43611:SF3">
    <property type="entry name" value="FLAVIN MONONUCLEOTIDE HYDROLASE 1, CHLOROPLATIC"/>
    <property type="match status" value="1"/>
</dbReference>
<dbReference type="Gene3D" id="3.40.50.1000">
    <property type="entry name" value="HAD superfamily/HAD-like"/>
    <property type="match status" value="1"/>
</dbReference>